<dbReference type="RefSeq" id="WP_113980371.1">
    <property type="nucleotide sequence ID" value="NZ_QMEY01000003.1"/>
</dbReference>
<protein>
    <submittedName>
        <fullName evidence="3">Uncharacterized protein</fullName>
    </submittedName>
</protein>
<name>A0A366M1S2_9ACTN</name>
<reference evidence="3 4" key="1">
    <citation type="submission" date="2018-06" db="EMBL/GenBank/DDBJ databases">
        <title>Sphaerisporangium craniellae sp. nov., isolated from a marine sponge in the South China Sea.</title>
        <authorList>
            <person name="Li L."/>
        </authorList>
    </citation>
    <scope>NUCLEOTIDE SEQUENCE [LARGE SCALE GENOMIC DNA]</scope>
    <source>
        <strain evidence="3 4">LHW63015</strain>
    </source>
</reference>
<accession>A0A366M1S2</accession>
<evidence type="ECO:0000313" key="4">
    <source>
        <dbReference type="Proteomes" id="UP000253303"/>
    </source>
</evidence>
<keyword evidence="1" id="KW-0812">Transmembrane</keyword>
<keyword evidence="4" id="KW-1185">Reference proteome</keyword>
<keyword evidence="2" id="KW-0732">Signal</keyword>
<evidence type="ECO:0000256" key="1">
    <source>
        <dbReference type="SAM" id="Phobius"/>
    </source>
</evidence>
<comment type="caution">
    <text evidence="3">The sequence shown here is derived from an EMBL/GenBank/DDBJ whole genome shotgun (WGS) entry which is preliminary data.</text>
</comment>
<evidence type="ECO:0000313" key="3">
    <source>
        <dbReference type="EMBL" id="RBQ20168.1"/>
    </source>
</evidence>
<feature type="transmembrane region" description="Helical" evidence="1">
    <location>
        <begin position="43"/>
        <end position="63"/>
    </location>
</feature>
<gene>
    <name evidence="3" type="ORF">DP939_10135</name>
</gene>
<feature type="signal peptide" evidence="2">
    <location>
        <begin position="1"/>
        <end position="28"/>
    </location>
</feature>
<organism evidence="3 4">
    <name type="scientific">Spongiactinospora rosea</name>
    <dbReference type="NCBI Taxonomy" id="2248750"/>
    <lineage>
        <taxon>Bacteria</taxon>
        <taxon>Bacillati</taxon>
        <taxon>Actinomycetota</taxon>
        <taxon>Actinomycetes</taxon>
        <taxon>Streptosporangiales</taxon>
        <taxon>Streptosporangiaceae</taxon>
        <taxon>Spongiactinospora</taxon>
    </lineage>
</organism>
<proteinExistence type="predicted"/>
<dbReference type="AlphaFoldDB" id="A0A366M1S2"/>
<evidence type="ECO:0000256" key="2">
    <source>
        <dbReference type="SAM" id="SignalP"/>
    </source>
</evidence>
<dbReference type="EMBL" id="QMEY01000003">
    <property type="protein sequence ID" value="RBQ20168.1"/>
    <property type="molecule type" value="Genomic_DNA"/>
</dbReference>
<keyword evidence="1" id="KW-1133">Transmembrane helix</keyword>
<sequence>MKTFPSRAALAVPLGALLLALLASPASAHGALAAPEGGGGLPVWVWILAGGLAGVGIGLFLSLRGKSGKKR</sequence>
<dbReference type="Proteomes" id="UP000253303">
    <property type="component" value="Unassembled WGS sequence"/>
</dbReference>
<feature type="chain" id="PRO_5039562250" evidence="2">
    <location>
        <begin position="29"/>
        <end position="71"/>
    </location>
</feature>
<keyword evidence="1" id="KW-0472">Membrane</keyword>